<comment type="similarity">
    <text evidence="2">Belongs to the histidine acid phosphatase family.</text>
</comment>
<dbReference type="EMBL" id="JAVRBK010000001">
    <property type="protein sequence ID" value="KAK5649382.1"/>
    <property type="molecule type" value="Genomic_DNA"/>
</dbReference>
<protein>
    <recommendedName>
        <fullName evidence="3">acid phosphatase</fullName>
        <ecNumber evidence="3">3.1.3.2</ecNumber>
    </recommendedName>
</protein>
<keyword evidence="5" id="KW-0378">Hydrolase</keyword>
<dbReference type="EC" id="3.1.3.2" evidence="3"/>
<dbReference type="Pfam" id="PF00328">
    <property type="entry name" value="His_Phos_2"/>
    <property type="match status" value="1"/>
</dbReference>
<evidence type="ECO:0000256" key="5">
    <source>
        <dbReference type="ARBA" id="ARBA00022801"/>
    </source>
</evidence>
<dbReference type="PANTHER" id="PTHR11567:SF211">
    <property type="entry name" value="PROSTATIC ACID PHOSPHATASE"/>
    <property type="match status" value="1"/>
</dbReference>
<evidence type="ECO:0000256" key="8">
    <source>
        <dbReference type="SAM" id="SignalP"/>
    </source>
</evidence>
<accession>A0AAN7ZQG2</accession>
<dbReference type="PANTHER" id="PTHR11567">
    <property type="entry name" value="ACID PHOSPHATASE-RELATED"/>
    <property type="match status" value="1"/>
</dbReference>
<name>A0AAN7ZQG2_9COLE</name>
<sequence>MFGLFLFLIFVQQSQIVRGIESDTLEMVFALFRHGHRANEVLAVYPKDPHKNFDYAPYGWGQLTNEGKMREYDLGKILHERYGHFVGMYTPDVVEPLSTNVNRTKMSLELVLAGLFPPEAPLIWNQELNWQPIPYNYLTDTDNRMGIPTKCAKRSHLIAEYEQSAEGQRDLRPYKKWFDYINKNTGLHVNGLTDLYLLYFCLSVEEEWDLTLPDWVKPVYPELLKEAAIDQYLLWARTPEITKLGGFNLKTIVDAAKQKIEGTLNPLERKVMLFSAHEINVAGMLNSLKTFYRHVPPYGACIMFELHKIDDQYGFKLFYETHNGQPPSELTIPGCNHFCPIDQFIELLQDHIPENYDMCENESYTSIGFLG</sequence>
<dbReference type="InterPro" id="IPR000560">
    <property type="entry name" value="His_Pase_clade-2"/>
</dbReference>
<reference evidence="9 10" key="1">
    <citation type="journal article" date="2024" name="Insects">
        <title>An Improved Chromosome-Level Genome Assembly of the Firefly Pyrocoelia pectoralis.</title>
        <authorList>
            <person name="Fu X."/>
            <person name="Meyer-Rochow V.B."/>
            <person name="Ballantyne L."/>
            <person name="Zhu X."/>
        </authorList>
    </citation>
    <scope>NUCLEOTIDE SEQUENCE [LARGE SCALE GENOMIC DNA]</scope>
    <source>
        <strain evidence="9">XCY_ONT2</strain>
    </source>
</reference>
<evidence type="ECO:0000313" key="9">
    <source>
        <dbReference type="EMBL" id="KAK5649382.1"/>
    </source>
</evidence>
<comment type="catalytic activity">
    <reaction evidence="1">
        <text>a phosphate monoester + H2O = an alcohol + phosphate</text>
        <dbReference type="Rhea" id="RHEA:15017"/>
        <dbReference type="ChEBI" id="CHEBI:15377"/>
        <dbReference type="ChEBI" id="CHEBI:30879"/>
        <dbReference type="ChEBI" id="CHEBI:43474"/>
        <dbReference type="ChEBI" id="CHEBI:67140"/>
        <dbReference type="EC" id="3.1.3.2"/>
    </reaction>
</comment>
<organism evidence="9 10">
    <name type="scientific">Pyrocoelia pectoralis</name>
    <dbReference type="NCBI Taxonomy" id="417401"/>
    <lineage>
        <taxon>Eukaryota</taxon>
        <taxon>Metazoa</taxon>
        <taxon>Ecdysozoa</taxon>
        <taxon>Arthropoda</taxon>
        <taxon>Hexapoda</taxon>
        <taxon>Insecta</taxon>
        <taxon>Pterygota</taxon>
        <taxon>Neoptera</taxon>
        <taxon>Endopterygota</taxon>
        <taxon>Coleoptera</taxon>
        <taxon>Polyphaga</taxon>
        <taxon>Elateriformia</taxon>
        <taxon>Elateroidea</taxon>
        <taxon>Lampyridae</taxon>
        <taxon>Lampyrinae</taxon>
        <taxon>Pyrocoelia</taxon>
    </lineage>
</organism>
<dbReference type="Proteomes" id="UP001329430">
    <property type="component" value="Chromosome 1"/>
</dbReference>
<evidence type="ECO:0000256" key="7">
    <source>
        <dbReference type="ARBA" id="ARBA00023180"/>
    </source>
</evidence>
<dbReference type="GO" id="GO:0003993">
    <property type="term" value="F:acid phosphatase activity"/>
    <property type="evidence" value="ECO:0007669"/>
    <property type="project" value="UniProtKB-EC"/>
</dbReference>
<feature type="chain" id="PRO_5042964297" description="acid phosphatase" evidence="8">
    <location>
        <begin position="20"/>
        <end position="371"/>
    </location>
</feature>
<evidence type="ECO:0000256" key="2">
    <source>
        <dbReference type="ARBA" id="ARBA00005375"/>
    </source>
</evidence>
<evidence type="ECO:0000256" key="1">
    <source>
        <dbReference type="ARBA" id="ARBA00000032"/>
    </source>
</evidence>
<proteinExistence type="inferred from homology"/>
<dbReference type="InterPro" id="IPR050645">
    <property type="entry name" value="Histidine_acid_phosphatase"/>
</dbReference>
<keyword evidence="4 8" id="KW-0732">Signal</keyword>
<comment type="caution">
    <text evidence="9">The sequence shown here is derived from an EMBL/GenBank/DDBJ whole genome shotgun (WGS) entry which is preliminary data.</text>
</comment>
<dbReference type="AlphaFoldDB" id="A0AAN7ZQG2"/>
<dbReference type="Gene3D" id="3.40.50.1240">
    <property type="entry name" value="Phosphoglycerate mutase-like"/>
    <property type="match status" value="1"/>
</dbReference>
<keyword evidence="6" id="KW-1015">Disulfide bond</keyword>
<feature type="signal peptide" evidence="8">
    <location>
        <begin position="1"/>
        <end position="19"/>
    </location>
</feature>
<evidence type="ECO:0000256" key="6">
    <source>
        <dbReference type="ARBA" id="ARBA00023157"/>
    </source>
</evidence>
<keyword evidence="7" id="KW-0325">Glycoprotein</keyword>
<dbReference type="InterPro" id="IPR029033">
    <property type="entry name" value="His_PPase_superfam"/>
</dbReference>
<dbReference type="CDD" id="cd07061">
    <property type="entry name" value="HP_HAP_like"/>
    <property type="match status" value="1"/>
</dbReference>
<evidence type="ECO:0000256" key="4">
    <source>
        <dbReference type="ARBA" id="ARBA00022729"/>
    </source>
</evidence>
<evidence type="ECO:0000313" key="10">
    <source>
        <dbReference type="Proteomes" id="UP001329430"/>
    </source>
</evidence>
<dbReference type="SUPFAM" id="SSF53254">
    <property type="entry name" value="Phosphoglycerate mutase-like"/>
    <property type="match status" value="1"/>
</dbReference>
<gene>
    <name evidence="9" type="ORF">RI129_000411</name>
</gene>
<evidence type="ECO:0000256" key="3">
    <source>
        <dbReference type="ARBA" id="ARBA00012646"/>
    </source>
</evidence>
<keyword evidence="10" id="KW-1185">Reference proteome</keyword>